<reference evidence="1" key="1">
    <citation type="submission" date="2018-02" db="EMBL/GenBank/DDBJ databases">
        <authorList>
            <person name="Cohen D.B."/>
            <person name="Kent A.D."/>
        </authorList>
    </citation>
    <scope>NUCLEOTIDE SEQUENCE</scope>
</reference>
<dbReference type="EMBL" id="OIVN01002026">
    <property type="protein sequence ID" value="SPC99951.1"/>
    <property type="molecule type" value="Genomic_DNA"/>
</dbReference>
<name>A0A2N9GKX0_FAGSY</name>
<dbReference type="AlphaFoldDB" id="A0A2N9GKX0"/>
<proteinExistence type="predicted"/>
<protein>
    <submittedName>
        <fullName evidence="1">Uncharacterized protein</fullName>
    </submittedName>
</protein>
<organism evidence="1">
    <name type="scientific">Fagus sylvatica</name>
    <name type="common">Beechnut</name>
    <dbReference type="NCBI Taxonomy" id="28930"/>
    <lineage>
        <taxon>Eukaryota</taxon>
        <taxon>Viridiplantae</taxon>
        <taxon>Streptophyta</taxon>
        <taxon>Embryophyta</taxon>
        <taxon>Tracheophyta</taxon>
        <taxon>Spermatophyta</taxon>
        <taxon>Magnoliopsida</taxon>
        <taxon>eudicotyledons</taxon>
        <taxon>Gunneridae</taxon>
        <taxon>Pentapetalae</taxon>
        <taxon>rosids</taxon>
        <taxon>fabids</taxon>
        <taxon>Fagales</taxon>
        <taxon>Fagaceae</taxon>
        <taxon>Fagus</taxon>
    </lineage>
</organism>
<accession>A0A2N9GKX0</accession>
<evidence type="ECO:0000313" key="1">
    <source>
        <dbReference type="EMBL" id="SPC99951.1"/>
    </source>
</evidence>
<gene>
    <name evidence="1" type="ORF">FSB_LOCUS27833</name>
</gene>
<sequence length="93" mass="10414">MEISNLRYKQSVPLSFFSSKVRPPPRTVFHGDLKVENTLAVKGENHYRPAALGDMRNHLATALPCLAVSSRSSNMRHRWMASISIAVRGKEPP</sequence>